<reference evidence="3 4" key="1">
    <citation type="journal article" date="2015" name="Genome Announc.">
        <title>Expanding the biotechnology potential of lactobacilli through comparative genomics of 213 strains and associated genera.</title>
        <authorList>
            <person name="Sun Z."/>
            <person name="Harris H.M."/>
            <person name="McCann A."/>
            <person name="Guo C."/>
            <person name="Argimon S."/>
            <person name="Zhang W."/>
            <person name="Yang X."/>
            <person name="Jeffery I.B."/>
            <person name="Cooney J.C."/>
            <person name="Kagawa T.F."/>
            <person name="Liu W."/>
            <person name="Song Y."/>
            <person name="Salvetti E."/>
            <person name="Wrobel A."/>
            <person name="Rasinkangas P."/>
            <person name="Parkhill J."/>
            <person name="Rea M.C."/>
            <person name="O'Sullivan O."/>
            <person name="Ritari J."/>
            <person name="Douillard F.P."/>
            <person name="Paul Ross R."/>
            <person name="Yang R."/>
            <person name="Briner A.E."/>
            <person name="Felis G.E."/>
            <person name="de Vos W.M."/>
            <person name="Barrangou R."/>
            <person name="Klaenhammer T.R."/>
            <person name="Caufield P.W."/>
            <person name="Cui Y."/>
            <person name="Zhang H."/>
            <person name="O'Toole P.W."/>
        </authorList>
    </citation>
    <scope>NUCLEOTIDE SEQUENCE [LARGE SCALE GENOMIC DNA]</scope>
    <source>
        <strain evidence="3 4">DSM 23829</strain>
    </source>
</reference>
<feature type="domain" description="WxL" evidence="2">
    <location>
        <begin position="38"/>
        <end position="242"/>
    </location>
</feature>
<dbReference type="Proteomes" id="UP000052012">
    <property type="component" value="Unassembled WGS sequence"/>
</dbReference>
<keyword evidence="1" id="KW-0732">Signal</keyword>
<dbReference type="InterPro" id="IPR027994">
    <property type="entry name" value="WxL_dom"/>
</dbReference>
<organism evidence="3 4">
    <name type="scientific">Apilactobacillus ozensis DSM 23829 = JCM 17196</name>
    <dbReference type="NCBI Taxonomy" id="1423781"/>
    <lineage>
        <taxon>Bacteria</taxon>
        <taxon>Bacillati</taxon>
        <taxon>Bacillota</taxon>
        <taxon>Bacilli</taxon>
        <taxon>Lactobacillales</taxon>
        <taxon>Lactobacillaceae</taxon>
        <taxon>Apilactobacillus</taxon>
    </lineage>
</organism>
<evidence type="ECO:0000313" key="3">
    <source>
        <dbReference type="EMBL" id="KRM68158.1"/>
    </source>
</evidence>
<gene>
    <name evidence="3" type="ORF">FD06_GL001372</name>
</gene>
<evidence type="ECO:0000256" key="1">
    <source>
        <dbReference type="SAM" id="SignalP"/>
    </source>
</evidence>
<comment type="caution">
    <text evidence="3">The sequence shown here is derived from an EMBL/GenBank/DDBJ whole genome shotgun (WGS) entry which is preliminary data.</text>
</comment>
<dbReference type="PATRIC" id="fig|1423781.4.peg.1420"/>
<dbReference type="STRING" id="1423781.FD06_GL001372"/>
<proteinExistence type="predicted"/>
<evidence type="ECO:0000313" key="4">
    <source>
        <dbReference type="Proteomes" id="UP000052012"/>
    </source>
</evidence>
<keyword evidence="4" id="KW-1185">Reference proteome</keyword>
<dbReference type="EMBL" id="AYYQ01000030">
    <property type="protein sequence ID" value="KRM68158.1"/>
    <property type="molecule type" value="Genomic_DNA"/>
</dbReference>
<dbReference type="Pfam" id="PF13731">
    <property type="entry name" value="WxL"/>
    <property type="match status" value="1"/>
</dbReference>
<protein>
    <recommendedName>
        <fullName evidence="2">WxL domain-containing protein</fullName>
    </recommendedName>
</protein>
<dbReference type="AlphaFoldDB" id="A0A0R2ALV9"/>
<feature type="signal peptide" evidence="1">
    <location>
        <begin position="1"/>
        <end position="29"/>
    </location>
</feature>
<accession>A0A0R2ALV9</accession>
<feature type="chain" id="PRO_5006414928" description="WxL domain-containing protein" evidence="1">
    <location>
        <begin position="30"/>
        <end position="256"/>
    </location>
</feature>
<name>A0A0R2ALV9_9LACO</name>
<sequence>MFYLINKKNVIALFAGLMFASVPMINVFADKTDDYENAPQPVHPMDGVYAINQDGKNVSNSSQSTSANSDANVIITKGYLTLDAVPDLSFGIVGQGGSGNNTTLKLAGNNSMIDDNGNQDGLLRVTDSRDAKNSSDLDGYKVTAKLGNFNKIGSNDSSSQSNWTLNLNQPSDISNANNRNVVSFINASLVSGGNSSQTVMKTTTASTGTTSAYYKNANNASLNLSNNVDPGKYAAPITWTLTPGTATANDSDSKQQ</sequence>
<evidence type="ECO:0000259" key="2">
    <source>
        <dbReference type="Pfam" id="PF13731"/>
    </source>
</evidence>